<feature type="transmembrane region" description="Helical" evidence="1">
    <location>
        <begin position="76"/>
        <end position="100"/>
    </location>
</feature>
<gene>
    <name evidence="2" type="ORF">BAGA_02635</name>
</gene>
<dbReference type="STRING" id="574375.AZF08_02690"/>
<dbReference type="eggNOG" id="ENOG5032TX7">
    <property type="taxonomic scope" value="Bacteria"/>
</dbReference>
<feature type="transmembrane region" description="Helical" evidence="1">
    <location>
        <begin position="12"/>
        <end position="29"/>
    </location>
</feature>
<keyword evidence="1" id="KW-0812">Transmembrane</keyword>
<dbReference type="OrthoDB" id="2917865at2"/>
<feature type="transmembrane region" description="Helical" evidence="1">
    <location>
        <begin position="112"/>
        <end position="135"/>
    </location>
</feature>
<organism evidence="2 3">
    <name type="scientific">Bacillus gaemokensis</name>
    <dbReference type="NCBI Taxonomy" id="574375"/>
    <lineage>
        <taxon>Bacteria</taxon>
        <taxon>Bacillati</taxon>
        <taxon>Bacillota</taxon>
        <taxon>Bacilli</taxon>
        <taxon>Bacillales</taxon>
        <taxon>Bacillaceae</taxon>
        <taxon>Bacillus</taxon>
        <taxon>Bacillus cereus group</taxon>
    </lineage>
</organism>
<proteinExistence type="predicted"/>
<dbReference type="PANTHER" id="PTHR41309">
    <property type="entry name" value="MEMBRANE PROTEIN-RELATED"/>
    <property type="match status" value="1"/>
</dbReference>
<evidence type="ECO:0000313" key="3">
    <source>
        <dbReference type="Proteomes" id="UP000027778"/>
    </source>
</evidence>
<keyword evidence="3" id="KW-1185">Reference proteome</keyword>
<feature type="transmembrane region" description="Helical" evidence="1">
    <location>
        <begin position="179"/>
        <end position="203"/>
    </location>
</feature>
<protein>
    <submittedName>
        <fullName evidence="2">ABC transporter permease</fullName>
    </submittedName>
</protein>
<dbReference type="Pfam" id="PF13346">
    <property type="entry name" value="ABC2_membrane_5"/>
    <property type="match status" value="1"/>
</dbReference>
<reference evidence="2 3" key="1">
    <citation type="submission" date="2014-06" db="EMBL/GenBank/DDBJ databases">
        <title>Draft genome sequence of Bacillus gaemokensis JCM 15801 (MCCC 1A00707).</title>
        <authorList>
            <person name="Lai Q."/>
            <person name="Liu Y."/>
            <person name="Shao Z."/>
        </authorList>
    </citation>
    <scope>NUCLEOTIDE SEQUENCE [LARGE SCALE GENOMIC DNA]</scope>
    <source>
        <strain evidence="2 3">JCM 15801</strain>
    </source>
</reference>
<evidence type="ECO:0000313" key="2">
    <source>
        <dbReference type="EMBL" id="KEK26150.1"/>
    </source>
</evidence>
<accession>A0A073KHT4</accession>
<dbReference type="RefSeq" id="WP_033672499.1">
    <property type="nucleotide sequence ID" value="NZ_JOTM01000001.1"/>
</dbReference>
<dbReference type="AlphaFoldDB" id="A0A073KHT4"/>
<keyword evidence="1" id="KW-1133">Transmembrane helix</keyword>
<dbReference type="Proteomes" id="UP000027778">
    <property type="component" value="Unassembled WGS sequence"/>
</dbReference>
<evidence type="ECO:0000256" key="1">
    <source>
        <dbReference type="SAM" id="Phobius"/>
    </source>
</evidence>
<sequence length="208" mass="23072">MQQLVLKDLLLQRKLVVLYLAYAFFLLLINFNNDALLTICCMTIPFIGTIVSVGHEVKNESEIILNSLPFQREEIVIAKYILASILIVIGIILSFLIGLIQHQLGTLDMNGMMMWGAMLGGIVGAILYVSIALPIGFGMGHISSKYIALFVGTIFAFSSGMIVKNLWMNVENQWSSSLFVNAILLTGIFLIYVASMVLSVSLYKERDL</sequence>
<comment type="caution">
    <text evidence="2">The sequence shown here is derived from an EMBL/GenBank/DDBJ whole genome shotgun (WGS) entry which is preliminary data.</text>
</comment>
<dbReference type="EMBL" id="JOTM01000001">
    <property type="protein sequence ID" value="KEK26150.1"/>
    <property type="molecule type" value="Genomic_DNA"/>
</dbReference>
<feature type="transmembrane region" description="Helical" evidence="1">
    <location>
        <begin position="147"/>
        <end position="167"/>
    </location>
</feature>
<dbReference type="InterPro" id="IPR025699">
    <property type="entry name" value="ABC2_memb-like"/>
</dbReference>
<keyword evidence="1" id="KW-0472">Membrane</keyword>
<name>A0A073KHT4_9BACI</name>
<dbReference type="PANTHER" id="PTHR41309:SF2">
    <property type="entry name" value="MEMBRANE PROTEIN"/>
    <property type="match status" value="1"/>
</dbReference>